<dbReference type="Proteomes" id="UP000183649">
    <property type="component" value="Unassembled WGS sequence"/>
</dbReference>
<proteinExistence type="predicted"/>
<organism evidence="1 2">
    <name type="scientific">Thiomonas bhubaneswarensis</name>
    <dbReference type="NCBI Taxonomy" id="339866"/>
    <lineage>
        <taxon>Bacteria</taxon>
        <taxon>Pseudomonadati</taxon>
        <taxon>Pseudomonadota</taxon>
        <taxon>Betaproteobacteria</taxon>
        <taxon>Burkholderiales</taxon>
        <taxon>Thiomonas</taxon>
    </lineage>
</organism>
<name>A0A0K6I2G5_9BURK</name>
<evidence type="ECO:0000313" key="2">
    <source>
        <dbReference type="Proteomes" id="UP000183649"/>
    </source>
</evidence>
<dbReference type="STRING" id="339866.GCA_001418255_01785"/>
<gene>
    <name evidence="1" type="ORF">Ga0061069_105279</name>
</gene>
<dbReference type="AlphaFoldDB" id="A0A0K6I2G5"/>
<sequence>MSEDKGTVALFDDIPAVSEGGKAVAMRSVVPRLQRAVRDQVE</sequence>
<accession>A0A0K6I2G5</accession>
<keyword evidence="2" id="KW-1185">Reference proteome</keyword>
<dbReference type="RefSeq" id="WP_281173293.1">
    <property type="nucleotide sequence ID" value="NZ_CYHF01000005.1"/>
</dbReference>
<protein>
    <submittedName>
        <fullName evidence="1">Uncharacterized protein</fullName>
    </submittedName>
</protein>
<reference evidence="2" key="1">
    <citation type="submission" date="2015-08" db="EMBL/GenBank/DDBJ databases">
        <authorList>
            <person name="Varghese N."/>
        </authorList>
    </citation>
    <scope>NUCLEOTIDE SEQUENCE [LARGE SCALE GENOMIC DNA]</scope>
    <source>
        <strain evidence="2">DSM 18181</strain>
    </source>
</reference>
<dbReference type="EMBL" id="CYHF01000005">
    <property type="protein sequence ID" value="CUA97487.1"/>
    <property type="molecule type" value="Genomic_DNA"/>
</dbReference>
<evidence type="ECO:0000313" key="1">
    <source>
        <dbReference type="EMBL" id="CUA97487.1"/>
    </source>
</evidence>